<keyword evidence="3" id="KW-1185">Reference proteome</keyword>
<protein>
    <submittedName>
        <fullName evidence="2">GNAT family N-acetyltransferase</fullName>
        <ecNumber evidence="2">2.3.1.-</ecNumber>
    </submittedName>
</protein>
<dbReference type="PANTHER" id="PTHR31143:SF2">
    <property type="entry name" value="FR47-LIKE DOMAIN-CONTAINING PROTEIN-RELATED"/>
    <property type="match status" value="1"/>
</dbReference>
<dbReference type="Pfam" id="PF08445">
    <property type="entry name" value="FR47"/>
    <property type="match status" value="1"/>
</dbReference>
<dbReference type="GO" id="GO:0004519">
    <property type="term" value="F:endonuclease activity"/>
    <property type="evidence" value="ECO:0007669"/>
    <property type="project" value="UniProtKB-KW"/>
</dbReference>
<keyword evidence="2" id="KW-0378">Hydrolase</keyword>
<dbReference type="InterPro" id="IPR016181">
    <property type="entry name" value="Acyl_CoA_acyltransferase"/>
</dbReference>
<reference evidence="2 3" key="1">
    <citation type="journal article" date="2018" name="Int. J. Syst. Evol. Microbiol.">
        <title>Zhouia spongiae sp. nov., isolated from a marine sponge.</title>
        <authorList>
            <person name="Zhuang L."/>
            <person name="Lin B."/>
            <person name="Qin F."/>
            <person name="Luo L."/>
        </authorList>
    </citation>
    <scope>NUCLEOTIDE SEQUENCE [LARGE SCALE GENOMIC DNA]</scope>
    <source>
        <strain evidence="2 3">HN-Y44</strain>
    </source>
</reference>
<dbReference type="InterPro" id="IPR000182">
    <property type="entry name" value="GNAT_dom"/>
</dbReference>
<dbReference type="PANTHER" id="PTHR31143">
    <property type="match status" value="1"/>
</dbReference>
<dbReference type="Proteomes" id="UP000829476">
    <property type="component" value="Chromosome"/>
</dbReference>
<evidence type="ECO:0000259" key="1">
    <source>
        <dbReference type="PROSITE" id="PS51186"/>
    </source>
</evidence>
<gene>
    <name evidence="2" type="ORF">MQE36_07750</name>
</gene>
<dbReference type="SUPFAM" id="SSF55729">
    <property type="entry name" value="Acyl-CoA N-acyltransferases (Nat)"/>
    <property type="match status" value="1"/>
</dbReference>
<evidence type="ECO:0000313" key="2">
    <source>
        <dbReference type="EMBL" id="UNZ00226.1"/>
    </source>
</evidence>
<keyword evidence="2" id="KW-0540">Nuclease</keyword>
<feature type="domain" description="N-acetyltransferase" evidence="1">
    <location>
        <begin position="96"/>
        <end position="231"/>
    </location>
</feature>
<name>A0ABY3YRE5_9FLAO</name>
<dbReference type="GO" id="GO:0016746">
    <property type="term" value="F:acyltransferase activity"/>
    <property type="evidence" value="ECO:0007669"/>
    <property type="project" value="UniProtKB-KW"/>
</dbReference>
<dbReference type="EMBL" id="CP094326">
    <property type="protein sequence ID" value="UNZ00226.1"/>
    <property type="molecule type" value="Genomic_DNA"/>
</dbReference>
<dbReference type="PROSITE" id="PS51186">
    <property type="entry name" value="GNAT"/>
    <property type="match status" value="1"/>
</dbReference>
<organism evidence="2 3">
    <name type="scientific">Zhouia spongiae</name>
    <dbReference type="NCBI Taxonomy" id="2202721"/>
    <lineage>
        <taxon>Bacteria</taxon>
        <taxon>Pseudomonadati</taxon>
        <taxon>Bacteroidota</taxon>
        <taxon>Flavobacteriia</taxon>
        <taxon>Flavobacteriales</taxon>
        <taxon>Flavobacteriaceae</taxon>
        <taxon>Zhouia</taxon>
    </lineage>
</organism>
<keyword evidence="2" id="KW-0808">Transferase</keyword>
<dbReference type="InterPro" id="IPR013653">
    <property type="entry name" value="GCN5-like_dom"/>
</dbReference>
<evidence type="ECO:0000313" key="3">
    <source>
        <dbReference type="Proteomes" id="UP000829476"/>
    </source>
</evidence>
<dbReference type="CDD" id="cd04301">
    <property type="entry name" value="NAT_SF"/>
    <property type="match status" value="1"/>
</dbReference>
<dbReference type="Gene3D" id="3.40.630.30">
    <property type="match status" value="1"/>
</dbReference>
<sequence length="231" mass="26605">MKTNFETEEKKLDNPVWNSLNETHRNFSVVYQDAKFYKPEYGPFGGFIMPENSSDSIGKYADLIDNFYVVGKKPECKSKVTLNKNLVCDQMILKKPILFDVNEQIVELKSDIQKKELFDLVSLVQPGYFNSKTADLGKYYGIYKNDQLVSVTGERMKMNKFTEVSAVVTHPQHTGKGYARQLIKHATQHIFGENKTPYLHVAETNIGAIKLYEKLGFTNRRKISFWNLVLN</sequence>
<keyword evidence="2" id="KW-0255">Endonuclease</keyword>
<proteinExistence type="predicted"/>
<dbReference type="InterPro" id="IPR027365">
    <property type="entry name" value="GNAT_acetyltra_YdfB-like"/>
</dbReference>
<accession>A0ABY3YRE5</accession>
<dbReference type="EC" id="2.3.1.-" evidence="2"/>
<dbReference type="RefSeq" id="WP_242938593.1">
    <property type="nucleotide sequence ID" value="NZ_CP094326.1"/>
</dbReference>
<keyword evidence="2" id="KW-0012">Acyltransferase</keyword>